<dbReference type="AlphaFoldDB" id="A0A0E9Q455"/>
<reference evidence="1" key="1">
    <citation type="submission" date="2014-11" db="EMBL/GenBank/DDBJ databases">
        <authorList>
            <person name="Amaro Gonzalez C."/>
        </authorList>
    </citation>
    <scope>NUCLEOTIDE SEQUENCE</scope>
</reference>
<proteinExistence type="predicted"/>
<organism evidence="1">
    <name type="scientific">Anguilla anguilla</name>
    <name type="common">European freshwater eel</name>
    <name type="synonym">Muraena anguilla</name>
    <dbReference type="NCBI Taxonomy" id="7936"/>
    <lineage>
        <taxon>Eukaryota</taxon>
        <taxon>Metazoa</taxon>
        <taxon>Chordata</taxon>
        <taxon>Craniata</taxon>
        <taxon>Vertebrata</taxon>
        <taxon>Euteleostomi</taxon>
        <taxon>Actinopterygii</taxon>
        <taxon>Neopterygii</taxon>
        <taxon>Teleostei</taxon>
        <taxon>Anguilliformes</taxon>
        <taxon>Anguillidae</taxon>
        <taxon>Anguilla</taxon>
    </lineage>
</organism>
<dbReference type="EMBL" id="GBXM01097704">
    <property type="protein sequence ID" value="JAH10873.1"/>
    <property type="molecule type" value="Transcribed_RNA"/>
</dbReference>
<sequence>MKTYSFKFSTVIGPGERLRMFKSAESAVTESHCC</sequence>
<accession>A0A0E9Q455</accession>
<name>A0A0E9Q455_ANGAN</name>
<reference evidence="1" key="2">
    <citation type="journal article" date="2015" name="Fish Shellfish Immunol.">
        <title>Early steps in the European eel (Anguilla anguilla)-Vibrio vulnificus interaction in the gills: Role of the RtxA13 toxin.</title>
        <authorList>
            <person name="Callol A."/>
            <person name="Pajuelo D."/>
            <person name="Ebbesson L."/>
            <person name="Teles M."/>
            <person name="MacKenzie S."/>
            <person name="Amaro C."/>
        </authorList>
    </citation>
    <scope>NUCLEOTIDE SEQUENCE</scope>
</reference>
<evidence type="ECO:0000313" key="1">
    <source>
        <dbReference type="EMBL" id="JAH10873.1"/>
    </source>
</evidence>
<protein>
    <submittedName>
        <fullName evidence="1">Uncharacterized protein</fullName>
    </submittedName>
</protein>